<reference evidence="5 6" key="1">
    <citation type="journal article" date="2016" name="Nat. Commun.">
        <title>Thousands of microbial genomes shed light on interconnected biogeochemical processes in an aquifer system.</title>
        <authorList>
            <person name="Anantharaman K."/>
            <person name="Brown C.T."/>
            <person name="Hug L.A."/>
            <person name="Sharon I."/>
            <person name="Castelle C.J."/>
            <person name="Probst A.J."/>
            <person name="Thomas B.C."/>
            <person name="Singh A."/>
            <person name="Wilkins M.J."/>
            <person name="Karaoz U."/>
            <person name="Brodie E.L."/>
            <person name="Williams K.H."/>
            <person name="Hubbard S.S."/>
            <person name="Banfield J.F."/>
        </authorList>
    </citation>
    <scope>NUCLEOTIDE SEQUENCE [LARGE SCALE GENOMIC DNA]</scope>
</reference>
<comment type="similarity">
    <text evidence="3">Belongs to the bacterial ribosomal protein bS16 family.</text>
</comment>
<dbReference type="GO" id="GO:0006412">
    <property type="term" value="P:translation"/>
    <property type="evidence" value="ECO:0007669"/>
    <property type="project" value="UniProtKB-UniRule"/>
</dbReference>
<dbReference type="PANTHER" id="PTHR12919">
    <property type="entry name" value="30S RIBOSOMAL PROTEIN S16"/>
    <property type="match status" value="1"/>
</dbReference>
<organism evidence="5 6">
    <name type="scientific">Candidatus Nealsonbacteria bacterium RIFCSPHIGHO2_01_FULL_43_31</name>
    <dbReference type="NCBI Taxonomy" id="1801665"/>
    <lineage>
        <taxon>Bacteria</taxon>
        <taxon>Candidatus Nealsoniibacteriota</taxon>
    </lineage>
</organism>
<evidence type="ECO:0000313" key="6">
    <source>
        <dbReference type="Proteomes" id="UP000178721"/>
    </source>
</evidence>
<feature type="compositionally biased region" description="Basic and acidic residues" evidence="4">
    <location>
        <begin position="91"/>
        <end position="126"/>
    </location>
</feature>
<feature type="compositionally biased region" description="Polar residues" evidence="4">
    <location>
        <begin position="130"/>
        <end position="139"/>
    </location>
</feature>
<feature type="region of interest" description="Disordered" evidence="4">
    <location>
        <begin position="79"/>
        <end position="139"/>
    </location>
</feature>
<dbReference type="InterPro" id="IPR023803">
    <property type="entry name" value="Ribosomal_bS16_dom_sf"/>
</dbReference>
<evidence type="ECO:0000313" key="5">
    <source>
        <dbReference type="EMBL" id="OGZ19922.1"/>
    </source>
</evidence>
<evidence type="ECO:0000256" key="4">
    <source>
        <dbReference type="SAM" id="MobiDB-lite"/>
    </source>
</evidence>
<dbReference type="NCBIfam" id="TIGR00002">
    <property type="entry name" value="S16"/>
    <property type="match status" value="1"/>
</dbReference>
<protein>
    <recommendedName>
        <fullName evidence="3">Small ribosomal subunit protein bS16</fullName>
    </recommendedName>
</protein>
<evidence type="ECO:0000256" key="1">
    <source>
        <dbReference type="ARBA" id="ARBA00022980"/>
    </source>
</evidence>
<dbReference type="InterPro" id="IPR000307">
    <property type="entry name" value="Ribosomal_bS16"/>
</dbReference>
<keyword evidence="1 3" id="KW-0689">Ribosomal protein</keyword>
<dbReference type="EMBL" id="MHMA01000030">
    <property type="protein sequence ID" value="OGZ19922.1"/>
    <property type="molecule type" value="Genomic_DNA"/>
</dbReference>
<dbReference type="AlphaFoldDB" id="A0A1G2E2I8"/>
<dbReference type="Proteomes" id="UP000178721">
    <property type="component" value="Unassembled WGS sequence"/>
</dbReference>
<dbReference type="Pfam" id="PF00886">
    <property type="entry name" value="Ribosomal_S16"/>
    <property type="match status" value="1"/>
</dbReference>
<dbReference type="SUPFAM" id="SSF54565">
    <property type="entry name" value="Ribosomal protein S16"/>
    <property type="match status" value="1"/>
</dbReference>
<comment type="caution">
    <text evidence="5">The sequence shown here is derived from an EMBL/GenBank/DDBJ whole genome shotgun (WGS) entry which is preliminary data.</text>
</comment>
<dbReference type="Gene3D" id="3.30.1320.10">
    <property type="match status" value="1"/>
</dbReference>
<proteinExistence type="inferred from homology"/>
<dbReference type="GO" id="GO:0005737">
    <property type="term" value="C:cytoplasm"/>
    <property type="evidence" value="ECO:0007669"/>
    <property type="project" value="UniProtKB-ARBA"/>
</dbReference>
<dbReference type="HAMAP" id="MF_00385">
    <property type="entry name" value="Ribosomal_bS16"/>
    <property type="match status" value="1"/>
</dbReference>
<accession>A0A1G2E2I8</accession>
<dbReference type="GO" id="GO:0003735">
    <property type="term" value="F:structural constituent of ribosome"/>
    <property type="evidence" value="ECO:0007669"/>
    <property type="project" value="InterPro"/>
</dbReference>
<sequence>MLVFRLFRVGKNNQPSFKIVVADKRNSSKGGRFVEQVGFYNPVTKEKVLNRERAQYWLSQGVQPSPTVHNLFIKDGILEGKKIPKHKKSKKPAEVKPVEAKPQPKEEKTAEAPKPEESSKPAEKVIEAGPQSTETPKTE</sequence>
<evidence type="ECO:0000256" key="3">
    <source>
        <dbReference type="HAMAP-Rule" id="MF_00385"/>
    </source>
</evidence>
<dbReference type="PANTHER" id="PTHR12919:SF20">
    <property type="entry name" value="SMALL RIBOSOMAL SUBUNIT PROTEIN BS16M"/>
    <property type="match status" value="1"/>
</dbReference>
<name>A0A1G2E2I8_9BACT</name>
<keyword evidence="2 3" id="KW-0687">Ribonucleoprotein</keyword>
<evidence type="ECO:0000256" key="2">
    <source>
        <dbReference type="ARBA" id="ARBA00023274"/>
    </source>
</evidence>
<dbReference type="GO" id="GO:0015935">
    <property type="term" value="C:small ribosomal subunit"/>
    <property type="evidence" value="ECO:0007669"/>
    <property type="project" value="TreeGrafter"/>
</dbReference>
<gene>
    <name evidence="3" type="primary">rpsP</name>
    <name evidence="5" type="ORF">A2654_00435</name>
</gene>